<feature type="transmembrane region" description="Helical" evidence="9">
    <location>
        <begin position="76"/>
        <end position="93"/>
    </location>
</feature>
<evidence type="ECO:0000256" key="8">
    <source>
        <dbReference type="ARBA" id="ARBA00023136"/>
    </source>
</evidence>
<keyword evidence="7 9" id="KW-0811">Translocation</keyword>
<accession>G4D1F4</accession>
<dbReference type="InterPro" id="IPR004692">
    <property type="entry name" value="SecG"/>
</dbReference>
<name>G4D1F4_9FIRM</name>
<keyword evidence="11" id="KW-1185">Reference proteome</keyword>
<dbReference type="Proteomes" id="UP000003422">
    <property type="component" value="Unassembled WGS sequence"/>
</dbReference>
<evidence type="ECO:0000313" key="10">
    <source>
        <dbReference type="EMBL" id="EGY80603.1"/>
    </source>
</evidence>
<evidence type="ECO:0000256" key="3">
    <source>
        <dbReference type="ARBA" id="ARBA00022448"/>
    </source>
</evidence>
<gene>
    <name evidence="10" type="ORF">HMPREF9129_0234</name>
</gene>
<dbReference type="EMBL" id="AGBB01000019">
    <property type="protein sequence ID" value="EGY80603.1"/>
    <property type="molecule type" value="Genomic_DNA"/>
</dbReference>
<keyword evidence="6 9" id="KW-1133">Transmembrane helix</keyword>
<comment type="similarity">
    <text evidence="2 9">Belongs to the SecG family.</text>
</comment>
<evidence type="ECO:0000256" key="5">
    <source>
        <dbReference type="ARBA" id="ARBA00022927"/>
    </source>
</evidence>
<comment type="caution">
    <text evidence="10">The sequence shown here is derived from an EMBL/GenBank/DDBJ whole genome shotgun (WGS) entry which is preliminary data.</text>
</comment>
<sequence length="94" mass="10116">MKIYCGRINALWINKIGGFTVELFLTVIIAISSLVLIGTVVVTESAQAGLGTLQGEQSNLWGEHRGTSKKEIENRIITVSSIIFLVSVIALSAI</sequence>
<keyword evidence="9" id="KW-1003">Cell membrane</keyword>
<comment type="subcellular location">
    <subcellularLocation>
        <location evidence="9">Cell membrane</location>
        <topology evidence="9">Multi-pass membrane protein</topology>
    </subcellularLocation>
    <subcellularLocation>
        <location evidence="1">Membrane</location>
        <topology evidence="1">Multi-pass membrane protein</topology>
    </subcellularLocation>
</comment>
<evidence type="ECO:0000256" key="7">
    <source>
        <dbReference type="ARBA" id="ARBA00023010"/>
    </source>
</evidence>
<dbReference type="NCBIfam" id="TIGR00810">
    <property type="entry name" value="secG"/>
    <property type="match status" value="1"/>
</dbReference>
<comment type="function">
    <text evidence="9">Involved in protein export. Participates in an early event of protein translocation.</text>
</comment>
<keyword evidence="8 9" id="KW-0472">Membrane</keyword>
<reference evidence="10 11" key="1">
    <citation type="submission" date="2011-06" db="EMBL/GenBank/DDBJ databases">
        <authorList>
            <person name="Muzny D."/>
            <person name="Qin X."/>
            <person name="Deng J."/>
            <person name="Jiang H."/>
            <person name="Liu Y."/>
            <person name="Qu J."/>
            <person name="Song X.-Z."/>
            <person name="Zhang L."/>
            <person name="Thornton R."/>
            <person name="Coyle M."/>
            <person name="Francisco L."/>
            <person name="Jackson L."/>
            <person name="Javaid M."/>
            <person name="Korchina V."/>
            <person name="Kovar C."/>
            <person name="Mata R."/>
            <person name="Mathew T."/>
            <person name="Ngo R."/>
            <person name="Nguyen L."/>
            <person name="Nguyen N."/>
            <person name="Okwuonu G."/>
            <person name="Ongeri F."/>
            <person name="Pham C."/>
            <person name="Simmons D."/>
            <person name="Wilczek-Boney K."/>
            <person name="Hale W."/>
            <person name="Jakkamsetti A."/>
            <person name="Pham P."/>
            <person name="Ruth R."/>
            <person name="San Lucas F."/>
            <person name="Warren J."/>
            <person name="Zhang J."/>
            <person name="Zhao Z."/>
            <person name="Zhou C."/>
            <person name="Zhu D."/>
            <person name="Lee S."/>
            <person name="Bess C."/>
            <person name="Blankenburg K."/>
            <person name="Forbes L."/>
            <person name="Fu Q."/>
            <person name="Gubbala S."/>
            <person name="Hirani K."/>
            <person name="Jayaseelan J.C."/>
            <person name="Lara F."/>
            <person name="Munidasa M."/>
            <person name="Palculict T."/>
            <person name="Patil S."/>
            <person name="Pu L.-L."/>
            <person name="Saada N."/>
            <person name="Tang L."/>
            <person name="Weissenberger G."/>
            <person name="Zhu Y."/>
            <person name="Hemphill L."/>
            <person name="Shang Y."/>
            <person name="Youmans B."/>
            <person name="Ayvaz T."/>
            <person name="Ross M."/>
            <person name="Santibanez J."/>
            <person name="Aqrawi P."/>
            <person name="Gross S."/>
            <person name="Joshi V."/>
            <person name="Fowler G."/>
            <person name="Nazareth L."/>
            <person name="Reid J."/>
            <person name="Worley K."/>
            <person name="Petrosino J."/>
            <person name="Highlander S."/>
            <person name="Gibbs R."/>
        </authorList>
    </citation>
    <scope>NUCLEOTIDE SEQUENCE [LARGE SCALE GENOMIC DNA]</scope>
    <source>
        <strain evidence="10 11">ATCC 29427</strain>
    </source>
</reference>
<evidence type="ECO:0000256" key="9">
    <source>
        <dbReference type="RuleBase" id="RU365087"/>
    </source>
</evidence>
<dbReference type="Pfam" id="PF03840">
    <property type="entry name" value="SecG"/>
    <property type="match status" value="1"/>
</dbReference>
<evidence type="ECO:0000256" key="4">
    <source>
        <dbReference type="ARBA" id="ARBA00022692"/>
    </source>
</evidence>
<dbReference type="GO" id="GO:0009306">
    <property type="term" value="P:protein secretion"/>
    <property type="evidence" value="ECO:0007669"/>
    <property type="project" value="UniProtKB-UniRule"/>
</dbReference>
<dbReference type="PATRIC" id="fig|997350.3.peg.228"/>
<dbReference type="GO" id="GO:0015450">
    <property type="term" value="F:protein-transporting ATPase activity"/>
    <property type="evidence" value="ECO:0007669"/>
    <property type="project" value="UniProtKB-UniRule"/>
</dbReference>
<organism evidence="10 11">
    <name type="scientific">Peptoniphilus indolicus ATCC 29427</name>
    <dbReference type="NCBI Taxonomy" id="997350"/>
    <lineage>
        <taxon>Bacteria</taxon>
        <taxon>Bacillati</taxon>
        <taxon>Bacillota</taxon>
        <taxon>Tissierellia</taxon>
        <taxon>Tissierellales</taxon>
        <taxon>Peptoniphilaceae</taxon>
        <taxon>Peptoniphilus</taxon>
    </lineage>
</organism>
<dbReference type="GO" id="GO:0005886">
    <property type="term" value="C:plasma membrane"/>
    <property type="evidence" value="ECO:0007669"/>
    <property type="project" value="UniProtKB-SubCell"/>
</dbReference>
<evidence type="ECO:0000256" key="2">
    <source>
        <dbReference type="ARBA" id="ARBA00008445"/>
    </source>
</evidence>
<protein>
    <recommendedName>
        <fullName evidence="9">Protein-export membrane protein SecG</fullName>
    </recommendedName>
</protein>
<evidence type="ECO:0000256" key="6">
    <source>
        <dbReference type="ARBA" id="ARBA00022989"/>
    </source>
</evidence>
<dbReference type="HOGENOM" id="CLU_094156_6_3_9"/>
<evidence type="ECO:0000313" key="11">
    <source>
        <dbReference type="Proteomes" id="UP000003422"/>
    </source>
</evidence>
<keyword evidence="3 9" id="KW-0813">Transport</keyword>
<keyword evidence="5 9" id="KW-0653">Protein transport</keyword>
<dbReference type="STRING" id="997350.HMPREF9129_0234"/>
<evidence type="ECO:0000256" key="1">
    <source>
        <dbReference type="ARBA" id="ARBA00004141"/>
    </source>
</evidence>
<keyword evidence="4 9" id="KW-0812">Transmembrane</keyword>
<proteinExistence type="inferred from homology"/>
<dbReference type="AlphaFoldDB" id="G4D1F4"/>
<feature type="transmembrane region" description="Helical" evidence="9">
    <location>
        <begin position="21"/>
        <end position="42"/>
    </location>
</feature>